<dbReference type="NCBIfam" id="TIGR00566">
    <property type="entry name" value="trpG_papA"/>
    <property type="match status" value="1"/>
</dbReference>
<keyword evidence="3" id="KW-0808">Transferase</keyword>
<dbReference type="PROSITE" id="PS51273">
    <property type="entry name" value="GATASE_TYPE_1"/>
    <property type="match status" value="1"/>
</dbReference>
<evidence type="ECO:0000259" key="6">
    <source>
        <dbReference type="Pfam" id="PF00425"/>
    </source>
</evidence>
<dbReference type="GO" id="GO:0008153">
    <property type="term" value="P:4-aminobenzoate biosynthetic process"/>
    <property type="evidence" value="ECO:0007669"/>
    <property type="project" value="TreeGrafter"/>
</dbReference>
<dbReference type="Proteomes" id="UP000824220">
    <property type="component" value="Unassembled WGS sequence"/>
</dbReference>
<reference evidence="7" key="1">
    <citation type="journal article" date="2021" name="PeerJ">
        <title>Extensive microbial diversity within the chicken gut microbiome revealed by metagenomics and culture.</title>
        <authorList>
            <person name="Gilroy R."/>
            <person name="Ravi A."/>
            <person name="Getino M."/>
            <person name="Pursley I."/>
            <person name="Horton D.L."/>
            <person name="Alikhan N.F."/>
            <person name="Baker D."/>
            <person name="Gharbi K."/>
            <person name="Hall N."/>
            <person name="Watson M."/>
            <person name="Adriaenssens E.M."/>
            <person name="Foster-Nyarko E."/>
            <person name="Jarju S."/>
            <person name="Secka A."/>
            <person name="Antonio M."/>
            <person name="Oren A."/>
            <person name="Chaudhuri R.R."/>
            <person name="La Ragione R."/>
            <person name="Hildebrand F."/>
            <person name="Pallen M.J."/>
        </authorList>
    </citation>
    <scope>NUCLEOTIDE SEQUENCE</scope>
    <source>
        <strain evidence="7">ChiHjej8B7-3636</strain>
    </source>
</reference>
<evidence type="ECO:0000313" key="8">
    <source>
        <dbReference type="Proteomes" id="UP000824220"/>
    </source>
</evidence>
<comment type="caution">
    <text evidence="7">The sequence shown here is derived from an EMBL/GenBank/DDBJ whole genome shotgun (WGS) entry which is preliminary data.</text>
</comment>
<evidence type="ECO:0000256" key="2">
    <source>
        <dbReference type="ARBA" id="ARBA00013139"/>
    </source>
</evidence>
<evidence type="ECO:0000256" key="4">
    <source>
        <dbReference type="ARBA" id="ARBA00022962"/>
    </source>
</evidence>
<dbReference type="InterPro" id="IPR006221">
    <property type="entry name" value="TrpG/PapA_dom"/>
</dbReference>
<dbReference type="EC" id="2.6.1.85" evidence="2"/>
<dbReference type="PRINTS" id="PR00097">
    <property type="entry name" value="ANTSNTHASEII"/>
</dbReference>
<name>A0A9D2H5G7_9MICO</name>
<dbReference type="GO" id="GO:0005737">
    <property type="term" value="C:cytoplasm"/>
    <property type="evidence" value="ECO:0007669"/>
    <property type="project" value="TreeGrafter"/>
</dbReference>
<dbReference type="Gene3D" id="3.60.120.10">
    <property type="entry name" value="Anthranilate synthase"/>
    <property type="match status" value="1"/>
</dbReference>
<organism evidence="7 8">
    <name type="scientific">Candidatus Microbacterium stercoravium</name>
    <dbReference type="NCBI Taxonomy" id="2838697"/>
    <lineage>
        <taxon>Bacteria</taxon>
        <taxon>Bacillati</taxon>
        <taxon>Actinomycetota</taxon>
        <taxon>Actinomycetes</taxon>
        <taxon>Micrococcales</taxon>
        <taxon>Microbacteriaceae</taxon>
        <taxon>Microbacterium</taxon>
    </lineage>
</organism>
<evidence type="ECO:0000313" key="7">
    <source>
        <dbReference type="EMBL" id="HJA04159.1"/>
    </source>
</evidence>
<dbReference type="Gene3D" id="3.40.50.880">
    <property type="match status" value="1"/>
</dbReference>
<dbReference type="Pfam" id="PF00425">
    <property type="entry name" value="Chorismate_bind"/>
    <property type="match status" value="1"/>
</dbReference>
<dbReference type="SUPFAM" id="SSF56322">
    <property type="entry name" value="ADC synthase"/>
    <property type="match status" value="1"/>
</dbReference>
<keyword evidence="4" id="KW-0315">Glutamine amidotransferase</keyword>
<feature type="domain" description="Chorismate-utilising enzyme C-terminal" evidence="6">
    <location>
        <begin position="379"/>
        <end position="630"/>
    </location>
</feature>
<evidence type="ECO:0000256" key="1">
    <source>
        <dbReference type="ARBA" id="ARBA00005970"/>
    </source>
</evidence>
<dbReference type="EMBL" id="DXAM01000065">
    <property type="protein sequence ID" value="HJA04159.1"/>
    <property type="molecule type" value="Genomic_DNA"/>
</dbReference>
<dbReference type="CDD" id="cd01743">
    <property type="entry name" value="GATase1_Anthranilate_Synthase"/>
    <property type="match status" value="1"/>
</dbReference>
<dbReference type="GO" id="GO:0046820">
    <property type="term" value="F:4-amino-4-deoxychorismate synthase activity"/>
    <property type="evidence" value="ECO:0007669"/>
    <property type="project" value="UniProtKB-EC"/>
</dbReference>
<dbReference type="PANTHER" id="PTHR11236:SF18">
    <property type="entry name" value="AMINODEOXYCHORISMATE SYNTHASE"/>
    <property type="match status" value="1"/>
</dbReference>
<dbReference type="AlphaFoldDB" id="A0A9D2H5G7"/>
<dbReference type="Pfam" id="PF00117">
    <property type="entry name" value="GATase"/>
    <property type="match status" value="1"/>
</dbReference>
<dbReference type="PANTHER" id="PTHR11236">
    <property type="entry name" value="AMINOBENZOATE/ANTHRANILATE SYNTHASE"/>
    <property type="match status" value="1"/>
</dbReference>
<evidence type="ECO:0000259" key="5">
    <source>
        <dbReference type="Pfam" id="PF00117"/>
    </source>
</evidence>
<dbReference type="InterPro" id="IPR029062">
    <property type="entry name" value="Class_I_gatase-like"/>
</dbReference>
<dbReference type="PRINTS" id="PR00096">
    <property type="entry name" value="GATASE"/>
</dbReference>
<accession>A0A9D2H5G7</accession>
<dbReference type="InterPro" id="IPR015890">
    <property type="entry name" value="Chorismate_C"/>
</dbReference>
<evidence type="ECO:0000256" key="3">
    <source>
        <dbReference type="ARBA" id="ARBA00022679"/>
    </source>
</evidence>
<reference evidence="7" key="2">
    <citation type="submission" date="2021-04" db="EMBL/GenBank/DDBJ databases">
        <authorList>
            <person name="Gilroy R."/>
        </authorList>
    </citation>
    <scope>NUCLEOTIDE SEQUENCE</scope>
    <source>
        <strain evidence="7">ChiHjej8B7-3636</strain>
    </source>
</reference>
<dbReference type="InterPro" id="IPR019999">
    <property type="entry name" value="Anth_synth_I-like"/>
</dbReference>
<feature type="domain" description="Glutamine amidotransferase" evidence="5">
    <location>
        <begin position="7"/>
        <end position="186"/>
    </location>
</feature>
<proteinExistence type="inferred from homology"/>
<sequence>MSRPRVLLVDNYDSYTGSLEQLIWEVSGARPHLVQADSVDLSALGAYTHIVLGPGPGNPHEPADVGRAFALLEHARVPVLGVCLGFQEMIIAAGGSVVRAPRPAHGLVDTVAHDGSALFVGVPERFVAVRYHSLIASEPVPFRITARAHDGAPMAAEWPERRWHGVQFHPESIETAHGARMMENFLGVRRPERPPAVPPRRRPAPSWRCWSHRIDGAVEADALFADLYGAAPNAVWLDSSQQAYGMGRHSIMGAPEGPRDDVISGPDVWSELDRRLSAHPVAPAPGLPFVGGYVGHMPYDAKSIGTGGDLAAQLVHLSRFVVIDHADPSVTVVAVGPDEDREDALAWIGATRERIRRVPRLRPVPATARAGTAIASVTRDGYMQHLAQVRSWLEAGDSYEACYTYRLRFPFDGSGFDAYRRLRRANPAPYSAYLRLPGREILSCSPERFLQVSAEGDAESKPIKGTARRRAGADDHAAASALAADPKTRAENLMITDLLRNDLGRISARGSVEVPSLMAIESYASVHQLVTTVRSRLEVSGVRAAQALFPPGSMTGAPKRRTVELLDELEAAPRGVYSGALGHFSRCGSVDLSVVIRTAVVEAGEASIGTGGAITFDSDPEAELDETIAKSGAVLAAFGVGHPWG</sequence>
<protein>
    <recommendedName>
        <fullName evidence="2">aminodeoxychorismate synthase</fullName>
        <ecNumber evidence="2">2.6.1.85</ecNumber>
    </recommendedName>
</protein>
<dbReference type="InterPro" id="IPR005801">
    <property type="entry name" value="ADC_synthase"/>
</dbReference>
<dbReference type="SUPFAM" id="SSF52317">
    <property type="entry name" value="Class I glutamine amidotransferase-like"/>
    <property type="match status" value="1"/>
</dbReference>
<dbReference type="InterPro" id="IPR017926">
    <property type="entry name" value="GATASE"/>
</dbReference>
<dbReference type="GO" id="GO:0000162">
    <property type="term" value="P:L-tryptophan biosynthetic process"/>
    <property type="evidence" value="ECO:0007669"/>
    <property type="project" value="TreeGrafter"/>
</dbReference>
<gene>
    <name evidence="7" type="ORF">H9800_04805</name>
</gene>
<comment type="similarity">
    <text evidence="1">In the C-terminal section; belongs to the anthranilate synthase component I family.</text>
</comment>